<gene>
    <name evidence="8" type="ORF">ABEG18_04860</name>
</gene>
<dbReference type="Gene3D" id="2.40.160.20">
    <property type="match status" value="1"/>
</dbReference>
<feature type="signal peptide" evidence="6">
    <location>
        <begin position="1"/>
        <end position="19"/>
    </location>
</feature>
<dbReference type="AlphaFoldDB" id="A0AAU7JIX3"/>
<evidence type="ECO:0000256" key="5">
    <source>
        <dbReference type="ARBA" id="ARBA00038306"/>
    </source>
</evidence>
<proteinExistence type="inferred from homology"/>
<dbReference type="Pfam" id="PF13505">
    <property type="entry name" value="OMP_b-brl"/>
    <property type="match status" value="1"/>
</dbReference>
<evidence type="ECO:0000259" key="7">
    <source>
        <dbReference type="Pfam" id="PF13505"/>
    </source>
</evidence>
<feature type="domain" description="Outer membrane protein beta-barrel" evidence="7">
    <location>
        <begin position="33"/>
        <end position="274"/>
    </location>
</feature>
<accession>A0AAU7JIX3</accession>
<dbReference type="SUPFAM" id="SSF56925">
    <property type="entry name" value="OMPA-like"/>
    <property type="match status" value="1"/>
</dbReference>
<evidence type="ECO:0000256" key="4">
    <source>
        <dbReference type="ARBA" id="ARBA00023237"/>
    </source>
</evidence>
<dbReference type="InterPro" id="IPR051692">
    <property type="entry name" value="OMP-like"/>
</dbReference>
<dbReference type="GO" id="GO:0009279">
    <property type="term" value="C:cell outer membrane"/>
    <property type="evidence" value="ECO:0007669"/>
    <property type="project" value="UniProtKB-SubCell"/>
</dbReference>
<evidence type="ECO:0000256" key="2">
    <source>
        <dbReference type="ARBA" id="ARBA00022729"/>
    </source>
</evidence>
<keyword evidence="4" id="KW-0998">Cell outer membrane</keyword>
<dbReference type="RefSeq" id="WP_406856969.1">
    <property type="nucleotide sequence ID" value="NZ_CP157484.1"/>
</dbReference>
<dbReference type="PANTHER" id="PTHR34001:SF3">
    <property type="entry name" value="BLL7405 PROTEIN"/>
    <property type="match status" value="1"/>
</dbReference>
<sequence>MRFLSLIALVVAAPTLGHAADYLPPAPPLPYAGPQAEFTWGGLYGGIHAGVTTADFKTKELGKTLVDDAYYAHIAHDLASTFVRLGRDFSDQQPHLGGFVGYNMMFEDAVFGLELDYTHMKDKLLGQTSMSDGRRQDRGAYSDNISYTATARAEMGDYAILKARGGYAFGRFLPFATVGLVVGRQRLAAALNSQYTEYLIDPDTGRLGGINVGPTARNSIIGKTGYNYGGAIGLGMDVAVLDNVMLRAEYQYIGMASYQGLSTAVSSFRVGAGVKY</sequence>
<evidence type="ECO:0000256" key="6">
    <source>
        <dbReference type="SAM" id="SignalP"/>
    </source>
</evidence>
<evidence type="ECO:0000313" key="8">
    <source>
        <dbReference type="EMBL" id="XBO40115.1"/>
    </source>
</evidence>
<name>A0AAU7JIX3_9HYPH</name>
<keyword evidence="3" id="KW-0472">Membrane</keyword>
<evidence type="ECO:0000256" key="3">
    <source>
        <dbReference type="ARBA" id="ARBA00023136"/>
    </source>
</evidence>
<dbReference type="InterPro" id="IPR011250">
    <property type="entry name" value="OMP/PagP_B-barrel"/>
</dbReference>
<dbReference type="PANTHER" id="PTHR34001">
    <property type="entry name" value="BLL7405 PROTEIN"/>
    <property type="match status" value="1"/>
</dbReference>
<organism evidence="8">
    <name type="scientific">Alsobacter sp. KACC 23698</name>
    <dbReference type="NCBI Taxonomy" id="3149229"/>
    <lineage>
        <taxon>Bacteria</taxon>
        <taxon>Pseudomonadati</taxon>
        <taxon>Pseudomonadota</taxon>
        <taxon>Alphaproteobacteria</taxon>
        <taxon>Hyphomicrobiales</taxon>
        <taxon>Alsobacteraceae</taxon>
        <taxon>Alsobacter</taxon>
    </lineage>
</organism>
<comment type="subcellular location">
    <subcellularLocation>
        <location evidence="1">Cell outer membrane</location>
    </subcellularLocation>
</comment>
<keyword evidence="2 6" id="KW-0732">Signal</keyword>
<comment type="similarity">
    <text evidence="5">Belongs to the Omp25/RopB family.</text>
</comment>
<feature type="chain" id="PRO_5043537572" evidence="6">
    <location>
        <begin position="20"/>
        <end position="276"/>
    </location>
</feature>
<protein>
    <submittedName>
        <fullName evidence="8">Outer membrane beta-barrel protein</fullName>
    </submittedName>
</protein>
<dbReference type="EMBL" id="CP157484">
    <property type="protein sequence ID" value="XBO40115.1"/>
    <property type="molecule type" value="Genomic_DNA"/>
</dbReference>
<dbReference type="InterPro" id="IPR027385">
    <property type="entry name" value="Beta-barrel_OMP"/>
</dbReference>
<reference evidence="8" key="1">
    <citation type="submission" date="2024-05" db="EMBL/GenBank/DDBJ databases">
        <authorList>
            <person name="Kim S."/>
            <person name="Heo J."/>
            <person name="Choi H."/>
            <person name="Choi Y."/>
            <person name="Kwon S.-W."/>
            <person name="Kim Y."/>
        </authorList>
    </citation>
    <scope>NUCLEOTIDE SEQUENCE</scope>
    <source>
        <strain evidence="8">KACC 23698</strain>
    </source>
</reference>
<evidence type="ECO:0000256" key="1">
    <source>
        <dbReference type="ARBA" id="ARBA00004442"/>
    </source>
</evidence>